<dbReference type="PANTHER" id="PTHR34294:SF1">
    <property type="entry name" value="TRANSCRIPTIONAL REGULATOR LSRR"/>
    <property type="match status" value="1"/>
</dbReference>
<dbReference type="EMBL" id="BJYM01000016">
    <property type="protein sequence ID" value="GEN88795.1"/>
    <property type="molecule type" value="Genomic_DNA"/>
</dbReference>
<dbReference type="GO" id="GO:0030246">
    <property type="term" value="F:carbohydrate binding"/>
    <property type="evidence" value="ECO:0007669"/>
    <property type="project" value="InterPro"/>
</dbReference>
<dbReference type="Pfam" id="PF04198">
    <property type="entry name" value="Sugar-bind"/>
    <property type="match status" value="1"/>
</dbReference>
<gene>
    <name evidence="6" type="ORF">OSO01_35340</name>
</gene>
<dbReference type="AlphaFoldDB" id="A0A511ZMZ2"/>
<comment type="caution">
    <text evidence="6">The sequence shown here is derived from an EMBL/GenBank/DDBJ whole genome shotgun (WGS) entry which is preliminary data.</text>
</comment>
<sequence>MDHRLLISICHMYYEKNMSQQQIANSTGLSRMKISRSLQKAKDLGIVKIIIDYSGAFLELEKGLKDKYGLKNAIVVDNQSGEDSKKQVQSAAALCLQDKLFKGATVAVGWGTTLRETCKYMQPLKTKDVLFASIIGGHSISMPHVHSSSIASEMAHKTEGKSISINAPALVQSQMERETFLNDSSISTVIQRTAEADIAFFSLGNPMFTSSSIHKVEYFSKSDLSEMEKNNAVCDLVSIAFLNSDGQECCSSISNRSIGIDKEALFNIPIKICVVEGKEKHASTLAALKAGYIDILVTDKETAEYLANHSS</sequence>
<feature type="domain" description="Sugar-binding" evidence="5">
    <location>
        <begin position="58"/>
        <end position="306"/>
    </location>
</feature>
<evidence type="ECO:0000256" key="4">
    <source>
        <dbReference type="ARBA" id="ARBA00023163"/>
    </source>
</evidence>
<dbReference type="Proteomes" id="UP000321558">
    <property type="component" value="Unassembled WGS sequence"/>
</dbReference>
<dbReference type="SUPFAM" id="SSF100950">
    <property type="entry name" value="NagB/RpiA/CoA transferase-like"/>
    <property type="match status" value="1"/>
</dbReference>
<dbReference type="RefSeq" id="WP_147211702.1">
    <property type="nucleotide sequence ID" value="NZ_BJYM01000016.1"/>
</dbReference>
<keyword evidence="7" id="KW-1185">Reference proteome</keyword>
<comment type="similarity">
    <text evidence="1">Belongs to the SorC transcriptional regulatory family.</text>
</comment>
<dbReference type="InterPro" id="IPR007324">
    <property type="entry name" value="Sugar-bd_dom_put"/>
</dbReference>
<keyword evidence="3" id="KW-0238">DNA-binding</keyword>
<evidence type="ECO:0000313" key="7">
    <source>
        <dbReference type="Proteomes" id="UP000321558"/>
    </source>
</evidence>
<accession>A0A511ZMZ2</accession>
<name>A0A511ZMZ2_9BACI</name>
<dbReference type="InterPro" id="IPR051054">
    <property type="entry name" value="SorC_transcr_regulators"/>
</dbReference>
<evidence type="ECO:0000256" key="2">
    <source>
        <dbReference type="ARBA" id="ARBA00023015"/>
    </source>
</evidence>
<evidence type="ECO:0000256" key="3">
    <source>
        <dbReference type="ARBA" id="ARBA00023125"/>
    </source>
</evidence>
<dbReference type="GO" id="GO:0003677">
    <property type="term" value="F:DNA binding"/>
    <property type="evidence" value="ECO:0007669"/>
    <property type="project" value="UniProtKB-KW"/>
</dbReference>
<keyword evidence="2" id="KW-0805">Transcription regulation</keyword>
<protein>
    <submittedName>
        <fullName evidence="6">DeoR family transcriptional regulator</fullName>
    </submittedName>
</protein>
<evidence type="ECO:0000256" key="1">
    <source>
        <dbReference type="ARBA" id="ARBA00010466"/>
    </source>
</evidence>
<dbReference type="OrthoDB" id="58802at2"/>
<reference evidence="6 7" key="1">
    <citation type="submission" date="2019-07" db="EMBL/GenBank/DDBJ databases">
        <title>Whole genome shotgun sequence of Oceanobacillus sojae NBRC 105379.</title>
        <authorList>
            <person name="Hosoyama A."/>
            <person name="Uohara A."/>
            <person name="Ohji S."/>
            <person name="Ichikawa N."/>
        </authorList>
    </citation>
    <scope>NUCLEOTIDE SEQUENCE [LARGE SCALE GENOMIC DNA]</scope>
    <source>
        <strain evidence="6 7">NBRC 105379</strain>
    </source>
</reference>
<dbReference type="Gene3D" id="3.40.50.1360">
    <property type="match status" value="1"/>
</dbReference>
<evidence type="ECO:0000259" key="5">
    <source>
        <dbReference type="Pfam" id="PF04198"/>
    </source>
</evidence>
<dbReference type="PANTHER" id="PTHR34294">
    <property type="entry name" value="TRANSCRIPTIONAL REGULATOR-RELATED"/>
    <property type="match status" value="1"/>
</dbReference>
<dbReference type="InterPro" id="IPR037171">
    <property type="entry name" value="NagB/RpiA_transferase-like"/>
</dbReference>
<evidence type="ECO:0000313" key="6">
    <source>
        <dbReference type="EMBL" id="GEN88795.1"/>
    </source>
</evidence>
<proteinExistence type="inferred from homology"/>
<keyword evidence="4" id="KW-0804">Transcription</keyword>
<organism evidence="6 7">
    <name type="scientific">Oceanobacillus sojae</name>
    <dbReference type="NCBI Taxonomy" id="582851"/>
    <lineage>
        <taxon>Bacteria</taxon>
        <taxon>Bacillati</taxon>
        <taxon>Bacillota</taxon>
        <taxon>Bacilli</taxon>
        <taxon>Bacillales</taxon>
        <taxon>Bacillaceae</taxon>
        <taxon>Oceanobacillus</taxon>
    </lineage>
</organism>
<dbReference type="Gene3D" id="1.10.10.60">
    <property type="entry name" value="Homeodomain-like"/>
    <property type="match status" value="1"/>
</dbReference>